<dbReference type="AlphaFoldDB" id="A0A8T2YH66"/>
<evidence type="ECO:0000313" key="2">
    <source>
        <dbReference type="EMBL" id="KAH8504372.1"/>
    </source>
</evidence>
<reference evidence="2" key="1">
    <citation type="journal article" date="2021" name="J. Hered.">
        <title>Genome Assembly of Salicaceae Populus deltoides (Eastern Cottonwood) I-69 Based on Nanopore Sequencing and Hi-C Technologies.</title>
        <authorList>
            <person name="Bai S."/>
            <person name="Wu H."/>
            <person name="Zhang J."/>
            <person name="Pan Z."/>
            <person name="Zhao W."/>
            <person name="Li Z."/>
            <person name="Tong C."/>
        </authorList>
    </citation>
    <scope>NUCLEOTIDE SEQUENCE</scope>
    <source>
        <tissue evidence="2">Leaf</tissue>
    </source>
</reference>
<keyword evidence="3" id="KW-1185">Reference proteome</keyword>
<evidence type="ECO:0000256" key="1">
    <source>
        <dbReference type="SAM" id="MobiDB-lite"/>
    </source>
</evidence>
<accession>A0A8T2YH66</accession>
<dbReference type="EMBL" id="JACEGQ020000006">
    <property type="protein sequence ID" value="KAH8504372.1"/>
    <property type="molecule type" value="Genomic_DNA"/>
</dbReference>
<comment type="caution">
    <text evidence="2">The sequence shown here is derived from an EMBL/GenBank/DDBJ whole genome shotgun (WGS) entry which is preliminary data.</text>
</comment>
<sequence>MAEGREAAALLWCSSGQGKGQALASFRRRKRRRPQNGRGSHCVDDRERGAVVLVSLEMGKIGRLEKKPKIKSPFPKAGVSLDFLSQGREAAVRVKGKKEVGCFGYCSGKRS</sequence>
<name>A0A8T2YH66_POPDE</name>
<organism evidence="2 3">
    <name type="scientific">Populus deltoides</name>
    <name type="common">Eastern poplar</name>
    <name type="synonym">Eastern cottonwood</name>
    <dbReference type="NCBI Taxonomy" id="3696"/>
    <lineage>
        <taxon>Eukaryota</taxon>
        <taxon>Viridiplantae</taxon>
        <taxon>Streptophyta</taxon>
        <taxon>Embryophyta</taxon>
        <taxon>Tracheophyta</taxon>
        <taxon>Spermatophyta</taxon>
        <taxon>Magnoliopsida</taxon>
        <taxon>eudicotyledons</taxon>
        <taxon>Gunneridae</taxon>
        <taxon>Pentapetalae</taxon>
        <taxon>rosids</taxon>
        <taxon>fabids</taxon>
        <taxon>Malpighiales</taxon>
        <taxon>Salicaceae</taxon>
        <taxon>Saliceae</taxon>
        <taxon>Populus</taxon>
    </lineage>
</organism>
<evidence type="ECO:0000313" key="3">
    <source>
        <dbReference type="Proteomes" id="UP000807159"/>
    </source>
</evidence>
<protein>
    <submittedName>
        <fullName evidence="2">Uncharacterized protein</fullName>
    </submittedName>
</protein>
<dbReference type="Proteomes" id="UP000807159">
    <property type="component" value="Chromosome 6"/>
</dbReference>
<feature type="region of interest" description="Disordered" evidence="1">
    <location>
        <begin position="16"/>
        <end position="43"/>
    </location>
</feature>
<gene>
    <name evidence="2" type="ORF">H0E87_011868</name>
</gene>
<feature type="compositionally biased region" description="Basic residues" evidence="1">
    <location>
        <begin position="26"/>
        <end position="35"/>
    </location>
</feature>
<proteinExistence type="predicted"/>